<dbReference type="PANTHER" id="PTHR47074">
    <property type="entry name" value="BNAC02G40300D PROTEIN"/>
    <property type="match status" value="1"/>
</dbReference>
<organism evidence="2">
    <name type="scientific">Sesamum angustifolium</name>
    <dbReference type="NCBI Taxonomy" id="2727405"/>
    <lineage>
        <taxon>Eukaryota</taxon>
        <taxon>Viridiplantae</taxon>
        <taxon>Streptophyta</taxon>
        <taxon>Embryophyta</taxon>
        <taxon>Tracheophyta</taxon>
        <taxon>Spermatophyta</taxon>
        <taxon>Magnoliopsida</taxon>
        <taxon>eudicotyledons</taxon>
        <taxon>Gunneridae</taxon>
        <taxon>Pentapetalae</taxon>
        <taxon>asterids</taxon>
        <taxon>lamiids</taxon>
        <taxon>Lamiales</taxon>
        <taxon>Pedaliaceae</taxon>
        <taxon>Sesamum</taxon>
    </lineage>
</organism>
<reference evidence="2" key="2">
    <citation type="journal article" date="2024" name="Plant">
        <title>Genomic evolution and insights into agronomic trait innovations of Sesamum species.</title>
        <authorList>
            <person name="Miao H."/>
            <person name="Wang L."/>
            <person name="Qu L."/>
            <person name="Liu H."/>
            <person name="Sun Y."/>
            <person name="Le M."/>
            <person name="Wang Q."/>
            <person name="Wei S."/>
            <person name="Zheng Y."/>
            <person name="Lin W."/>
            <person name="Duan Y."/>
            <person name="Cao H."/>
            <person name="Xiong S."/>
            <person name="Wang X."/>
            <person name="Wei L."/>
            <person name="Li C."/>
            <person name="Ma Q."/>
            <person name="Ju M."/>
            <person name="Zhao R."/>
            <person name="Li G."/>
            <person name="Mu C."/>
            <person name="Tian Q."/>
            <person name="Mei H."/>
            <person name="Zhang T."/>
            <person name="Gao T."/>
            <person name="Zhang H."/>
        </authorList>
    </citation>
    <scope>NUCLEOTIDE SEQUENCE</scope>
    <source>
        <strain evidence="2">G01</strain>
    </source>
</reference>
<proteinExistence type="predicted"/>
<dbReference type="GO" id="GO:0004523">
    <property type="term" value="F:RNA-DNA hybrid ribonuclease activity"/>
    <property type="evidence" value="ECO:0007669"/>
    <property type="project" value="InterPro"/>
</dbReference>
<dbReference type="AlphaFoldDB" id="A0AAW2J5M8"/>
<evidence type="ECO:0000313" key="2">
    <source>
        <dbReference type="EMBL" id="KAL0289256.1"/>
    </source>
</evidence>
<dbReference type="PANTHER" id="PTHR47074:SF11">
    <property type="entry name" value="REVERSE TRANSCRIPTASE-LIKE PROTEIN"/>
    <property type="match status" value="1"/>
</dbReference>
<evidence type="ECO:0000259" key="1">
    <source>
        <dbReference type="Pfam" id="PF13456"/>
    </source>
</evidence>
<dbReference type="Pfam" id="PF13456">
    <property type="entry name" value="RVT_3"/>
    <property type="match status" value="1"/>
</dbReference>
<dbReference type="EMBL" id="JACGWK010001408">
    <property type="protein sequence ID" value="KAL0289256.1"/>
    <property type="molecule type" value="Genomic_DNA"/>
</dbReference>
<dbReference type="SUPFAM" id="SSF53098">
    <property type="entry name" value="Ribonuclease H-like"/>
    <property type="match status" value="1"/>
</dbReference>
<comment type="caution">
    <text evidence="2">The sequence shown here is derived from an EMBL/GenBank/DDBJ whole genome shotgun (WGS) entry which is preliminary data.</text>
</comment>
<dbReference type="InterPro" id="IPR044730">
    <property type="entry name" value="RNase_H-like_dom_plant"/>
</dbReference>
<sequence length="364" mass="40232">MLAKQGWRIFKNPNLLLSRILKARYFSRGELFDAQVGYNVSYTWRNILEARPILEDGIRWRIGDGRSVQVWDDKWIPRPTMFQPITLKNGLCPGLRVADLIDEATYSCKTKQIDNLFWHDDAAVIKAIPIGHFSSPDTQLEFPTKSKFSFGVCKEAIPTTSNLIRRTFDVEPACTMCGAPYEDSKHALLSVLSLGKPSPLLTYHGLLFHNGTIKINFDASIAKESGGTGLGVIARDHEGNCVAWRTETLLGATDPEQCEALAARLAVDLGIEQGWCNCLIEGDCILVIQKLLVAKEDASAIGPIISDILRLSHFFDSLSYAHVKRTANSASHYLAKAAFTIQAGGDPPASLSKTLVVESHLYQK</sequence>
<feature type="domain" description="RNase H type-1" evidence="1">
    <location>
        <begin position="216"/>
        <end position="338"/>
    </location>
</feature>
<gene>
    <name evidence="2" type="ORF">Sangu_2621700</name>
</gene>
<dbReference type="Gene3D" id="3.30.420.10">
    <property type="entry name" value="Ribonuclease H-like superfamily/Ribonuclease H"/>
    <property type="match status" value="1"/>
</dbReference>
<dbReference type="InterPro" id="IPR036397">
    <property type="entry name" value="RNaseH_sf"/>
</dbReference>
<dbReference type="InterPro" id="IPR052929">
    <property type="entry name" value="RNase_H-like_EbsB-rel"/>
</dbReference>
<reference evidence="2" key="1">
    <citation type="submission" date="2020-06" db="EMBL/GenBank/DDBJ databases">
        <authorList>
            <person name="Li T."/>
            <person name="Hu X."/>
            <person name="Zhang T."/>
            <person name="Song X."/>
            <person name="Zhang H."/>
            <person name="Dai N."/>
            <person name="Sheng W."/>
            <person name="Hou X."/>
            <person name="Wei L."/>
        </authorList>
    </citation>
    <scope>NUCLEOTIDE SEQUENCE</scope>
    <source>
        <strain evidence="2">G01</strain>
        <tissue evidence="2">Leaf</tissue>
    </source>
</reference>
<accession>A0AAW2J5M8</accession>
<dbReference type="CDD" id="cd06222">
    <property type="entry name" value="RNase_H_like"/>
    <property type="match status" value="1"/>
</dbReference>
<dbReference type="GO" id="GO:0003676">
    <property type="term" value="F:nucleic acid binding"/>
    <property type="evidence" value="ECO:0007669"/>
    <property type="project" value="InterPro"/>
</dbReference>
<name>A0AAW2J5M8_9LAMI</name>
<dbReference type="InterPro" id="IPR012337">
    <property type="entry name" value="RNaseH-like_sf"/>
</dbReference>
<dbReference type="InterPro" id="IPR002156">
    <property type="entry name" value="RNaseH_domain"/>
</dbReference>
<protein>
    <recommendedName>
        <fullName evidence="1">RNase H type-1 domain-containing protein</fullName>
    </recommendedName>
</protein>